<organism evidence="1 2">
    <name type="scientific">Saccharopolyspora gregorii</name>
    <dbReference type="NCBI Taxonomy" id="33914"/>
    <lineage>
        <taxon>Bacteria</taxon>
        <taxon>Bacillati</taxon>
        <taxon>Actinomycetota</taxon>
        <taxon>Actinomycetes</taxon>
        <taxon>Pseudonocardiales</taxon>
        <taxon>Pseudonocardiaceae</taxon>
        <taxon>Saccharopolyspora</taxon>
    </lineage>
</organism>
<evidence type="ECO:0000313" key="1">
    <source>
        <dbReference type="EMBL" id="GAA3353422.1"/>
    </source>
</evidence>
<comment type="caution">
    <text evidence="1">The sequence shown here is derived from an EMBL/GenBank/DDBJ whole genome shotgun (WGS) entry which is preliminary data.</text>
</comment>
<protein>
    <submittedName>
        <fullName evidence="1">Uncharacterized protein</fullName>
    </submittedName>
</protein>
<evidence type="ECO:0000313" key="2">
    <source>
        <dbReference type="Proteomes" id="UP001500483"/>
    </source>
</evidence>
<reference evidence="2" key="1">
    <citation type="journal article" date="2019" name="Int. J. Syst. Evol. Microbiol.">
        <title>The Global Catalogue of Microorganisms (GCM) 10K type strain sequencing project: providing services to taxonomists for standard genome sequencing and annotation.</title>
        <authorList>
            <consortium name="The Broad Institute Genomics Platform"/>
            <consortium name="The Broad Institute Genome Sequencing Center for Infectious Disease"/>
            <person name="Wu L."/>
            <person name="Ma J."/>
        </authorList>
    </citation>
    <scope>NUCLEOTIDE SEQUENCE [LARGE SCALE GENOMIC DNA]</scope>
    <source>
        <strain evidence="2">JCM 9687</strain>
    </source>
</reference>
<gene>
    <name evidence="1" type="ORF">GCM10020366_06660</name>
</gene>
<accession>A0ABP6RJR9</accession>
<proteinExistence type="predicted"/>
<dbReference type="EMBL" id="BAAAYK010000015">
    <property type="protein sequence ID" value="GAA3353422.1"/>
    <property type="molecule type" value="Genomic_DNA"/>
</dbReference>
<dbReference type="Proteomes" id="UP001500483">
    <property type="component" value="Unassembled WGS sequence"/>
</dbReference>
<keyword evidence="2" id="KW-1185">Reference proteome</keyword>
<name>A0ABP6RJR9_9PSEU</name>
<sequence>MKSASANIAQDDQAYGVLCSWIPGVLEGRHTKQDELLAFVEENLAQAAQALRATAEDYDRREVEAGEGFEAAGGGL</sequence>